<dbReference type="GO" id="GO:0005737">
    <property type="term" value="C:cytoplasm"/>
    <property type="evidence" value="ECO:0007669"/>
    <property type="project" value="TreeGrafter"/>
</dbReference>
<evidence type="ECO:0000313" key="5">
    <source>
        <dbReference type="EMBL" id="MBA4654582.1"/>
    </source>
</evidence>
<dbReference type="GO" id="GO:0050236">
    <property type="term" value="F:pyridoxine 4-dehydrogenase (NADP+) activity"/>
    <property type="evidence" value="ECO:0007669"/>
    <property type="project" value="UniProtKB-EC"/>
</dbReference>
<protein>
    <submittedName>
        <fullName evidence="5">Pyridoxine 4-dehydrogenase</fullName>
        <ecNumber evidence="5">1.1.1.65</ecNumber>
    </submittedName>
</protein>
<keyword evidence="1" id="KW-0521">NADP</keyword>
<feature type="region of interest" description="Disordered" evidence="3">
    <location>
        <begin position="248"/>
        <end position="275"/>
    </location>
</feature>
<evidence type="ECO:0000256" key="3">
    <source>
        <dbReference type="SAM" id="MobiDB-lite"/>
    </source>
</evidence>
<evidence type="ECO:0000259" key="4">
    <source>
        <dbReference type="Pfam" id="PF00248"/>
    </source>
</evidence>
<organism evidence="5">
    <name type="scientific">Opuntia streptacantha</name>
    <name type="common">Prickly pear cactus</name>
    <name type="synonym">Opuntia cardona</name>
    <dbReference type="NCBI Taxonomy" id="393608"/>
    <lineage>
        <taxon>Eukaryota</taxon>
        <taxon>Viridiplantae</taxon>
        <taxon>Streptophyta</taxon>
        <taxon>Embryophyta</taxon>
        <taxon>Tracheophyta</taxon>
        <taxon>Spermatophyta</taxon>
        <taxon>Magnoliopsida</taxon>
        <taxon>eudicotyledons</taxon>
        <taxon>Gunneridae</taxon>
        <taxon>Pentapetalae</taxon>
        <taxon>Caryophyllales</taxon>
        <taxon>Cactineae</taxon>
        <taxon>Cactaceae</taxon>
        <taxon>Opuntioideae</taxon>
        <taxon>Opuntia</taxon>
    </lineage>
</organism>
<dbReference type="Gene3D" id="3.20.20.100">
    <property type="entry name" value="NADP-dependent oxidoreductase domain"/>
    <property type="match status" value="2"/>
</dbReference>
<dbReference type="InterPro" id="IPR036812">
    <property type="entry name" value="NAD(P)_OxRdtase_dom_sf"/>
</dbReference>
<dbReference type="InterPro" id="IPR023210">
    <property type="entry name" value="NADP_OxRdtase_dom"/>
</dbReference>
<accession>A0A7C9DYU0</accession>
<dbReference type="InterPro" id="IPR050791">
    <property type="entry name" value="Aldo-Keto_reductase"/>
</dbReference>
<reference evidence="5" key="1">
    <citation type="journal article" date="2013" name="J. Plant Res.">
        <title>Effect of fungi and light on seed germination of three Opuntia species from semiarid lands of central Mexico.</title>
        <authorList>
            <person name="Delgado-Sanchez P."/>
            <person name="Jimenez-Bremont J.F."/>
            <person name="Guerrero-Gonzalez Mde L."/>
            <person name="Flores J."/>
        </authorList>
    </citation>
    <scope>NUCLEOTIDE SEQUENCE</scope>
    <source>
        <tissue evidence="5">Cladode</tissue>
    </source>
</reference>
<dbReference type="AlphaFoldDB" id="A0A7C9DYU0"/>
<dbReference type="PANTHER" id="PTHR43625">
    <property type="entry name" value="AFLATOXIN B1 ALDEHYDE REDUCTASE"/>
    <property type="match status" value="1"/>
</dbReference>
<proteinExistence type="predicted"/>
<dbReference type="EMBL" id="GISG01184073">
    <property type="protein sequence ID" value="MBA4654582.1"/>
    <property type="molecule type" value="Transcribed_RNA"/>
</dbReference>
<feature type="compositionally biased region" description="Basic and acidic residues" evidence="3">
    <location>
        <begin position="248"/>
        <end position="263"/>
    </location>
</feature>
<sequence>MAKVSGSVRKMKLGSQGLEVSAQGLGCAGMTRPPRPADEMIALIHHAINSGVTFLDTADCYGPFTNEIIVGKMGELKKLVEEGKVQYIGLSEASASTIRRAHAVHPITAVQMEWSLWTRDIEKEIVPTCRELGIGIVVYSPLGRGFFSLGPKLIENFDENDFRRAIPRFHPENLEHNKHVFEQVSEMAARKGCTPSQLALSWVHHRGDDVCPIPGTTKLKNLNENIKALSVELTPDEMLELESFASEDKVKGDRGFGKKHSWEDSETPPLSSWQA</sequence>
<reference evidence="5" key="2">
    <citation type="submission" date="2020-07" db="EMBL/GenBank/DDBJ databases">
        <authorList>
            <person name="Vera ALvarez R."/>
            <person name="Arias-Moreno D.M."/>
            <person name="Jimenez-Jacinto V."/>
            <person name="Jimenez-Bremont J.F."/>
            <person name="Swaminathan K."/>
            <person name="Moose S.P."/>
            <person name="Guerrero-Gonzalez M.L."/>
            <person name="Marino-Ramirez L."/>
            <person name="Landsman D."/>
            <person name="Rodriguez-Kessler M."/>
            <person name="Delgado-Sanchez P."/>
        </authorList>
    </citation>
    <scope>NUCLEOTIDE SEQUENCE</scope>
    <source>
        <tissue evidence="5">Cladode</tissue>
    </source>
</reference>
<dbReference type="SUPFAM" id="SSF51430">
    <property type="entry name" value="NAD(P)-linked oxidoreductase"/>
    <property type="match status" value="1"/>
</dbReference>
<dbReference type="Pfam" id="PF00248">
    <property type="entry name" value="Aldo_ket_red"/>
    <property type="match status" value="1"/>
</dbReference>
<name>A0A7C9DYU0_OPUST</name>
<feature type="domain" description="NADP-dependent oxidoreductase" evidence="4">
    <location>
        <begin position="73"/>
        <end position="244"/>
    </location>
</feature>
<keyword evidence="2 5" id="KW-0560">Oxidoreductase</keyword>
<dbReference type="EC" id="1.1.1.65" evidence="5"/>
<dbReference type="PANTHER" id="PTHR43625:SF40">
    <property type="entry name" value="ALDO-KETO REDUCTASE YAKC [NADP(+)]"/>
    <property type="match status" value="1"/>
</dbReference>
<evidence type="ECO:0000256" key="1">
    <source>
        <dbReference type="ARBA" id="ARBA00022857"/>
    </source>
</evidence>
<evidence type="ECO:0000256" key="2">
    <source>
        <dbReference type="ARBA" id="ARBA00023002"/>
    </source>
</evidence>